<evidence type="ECO:0000256" key="5">
    <source>
        <dbReference type="ARBA" id="ARBA00023125"/>
    </source>
</evidence>
<reference evidence="13 14" key="1">
    <citation type="journal article" date="2020" name="ISME J.">
        <title>Uncovering the hidden diversity of litter-decomposition mechanisms in mushroom-forming fungi.</title>
        <authorList>
            <person name="Floudas D."/>
            <person name="Bentzer J."/>
            <person name="Ahren D."/>
            <person name="Johansson T."/>
            <person name="Persson P."/>
            <person name="Tunlid A."/>
        </authorList>
    </citation>
    <scope>NUCLEOTIDE SEQUENCE [LARGE SCALE GENOMIC DNA]</scope>
    <source>
        <strain evidence="13 14">CBS 661.87</strain>
    </source>
</reference>
<dbReference type="GO" id="GO:0003697">
    <property type="term" value="F:single-stranded DNA binding"/>
    <property type="evidence" value="ECO:0007669"/>
    <property type="project" value="TreeGrafter"/>
</dbReference>
<dbReference type="PANTHER" id="PTHR22942:SF30">
    <property type="entry name" value="MEIOTIC RECOMBINATION PROTEIN DMC1_LIM15 HOMOLOG"/>
    <property type="match status" value="1"/>
</dbReference>
<feature type="domain" description="RecA family profile 1" evidence="11">
    <location>
        <begin position="104"/>
        <end position="299"/>
    </location>
</feature>
<dbReference type="GO" id="GO:0006312">
    <property type="term" value="P:mitotic recombination"/>
    <property type="evidence" value="ECO:0007669"/>
    <property type="project" value="TreeGrafter"/>
</dbReference>
<dbReference type="InterPro" id="IPR020587">
    <property type="entry name" value="RecA_monomer-monomer_interface"/>
</dbReference>
<feature type="region of interest" description="Disordered" evidence="10">
    <location>
        <begin position="344"/>
        <end position="368"/>
    </location>
</feature>
<keyword evidence="5" id="KW-0238">DNA-binding</keyword>
<keyword evidence="6" id="KW-0539">Nucleus</keyword>
<dbReference type="SMART" id="SM00382">
    <property type="entry name" value="AAA"/>
    <property type="match status" value="1"/>
</dbReference>
<evidence type="ECO:0000259" key="11">
    <source>
        <dbReference type="PROSITE" id="PS50162"/>
    </source>
</evidence>
<dbReference type="FunFam" id="3.40.50.300:FF:000239">
    <property type="entry name" value="Meiotic recombination protein DMC1"/>
    <property type="match status" value="1"/>
</dbReference>
<comment type="caution">
    <text evidence="13">The sequence shown here is derived from an EMBL/GenBank/DDBJ whole genome shotgun (WGS) entry which is preliminary data.</text>
</comment>
<dbReference type="GO" id="GO:0042148">
    <property type="term" value="P:DNA strand invasion"/>
    <property type="evidence" value="ECO:0007669"/>
    <property type="project" value="TreeGrafter"/>
</dbReference>
<dbReference type="GO" id="GO:0000150">
    <property type="term" value="F:DNA strand exchange activity"/>
    <property type="evidence" value="ECO:0007669"/>
    <property type="project" value="InterPro"/>
</dbReference>
<dbReference type="InterPro" id="IPR003593">
    <property type="entry name" value="AAA+_ATPase"/>
</dbReference>
<evidence type="ECO:0000256" key="7">
    <source>
        <dbReference type="ARBA" id="ARBA00023254"/>
    </source>
</evidence>
<name>A0A8H5HKZ6_9AGAR</name>
<dbReference type="GO" id="GO:0003690">
    <property type="term" value="F:double-stranded DNA binding"/>
    <property type="evidence" value="ECO:0007669"/>
    <property type="project" value="TreeGrafter"/>
</dbReference>
<keyword evidence="8" id="KW-0131">Cell cycle</keyword>
<evidence type="ECO:0000256" key="4">
    <source>
        <dbReference type="ARBA" id="ARBA00022840"/>
    </source>
</evidence>
<dbReference type="Gene3D" id="3.40.50.300">
    <property type="entry name" value="P-loop containing nucleotide triphosphate hydrolases"/>
    <property type="match status" value="1"/>
</dbReference>
<evidence type="ECO:0000256" key="2">
    <source>
        <dbReference type="ARBA" id="ARBA00008897"/>
    </source>
</evidence>
<accession>A0A8H5HKZ6</accession>
<dbReference type="InterPro" id="IPR013632">
    <property type="entry name" value="Rad51_C"/>
</dbReference>
<comment type="subcellular location">
    <subcellularLocation>
        <location evidence="1">Nucleus</location>
    </subcellularLocation>
</comment>
<dbReference type="InterPro" id="IPR011940">
    <property type="entry name" value="Dmc1"/>
</dbReference>
<evidence type="ECO:0000313" key="13">
    <source>
        <dbReference type="EMBL" id="KAF5385187.1"/>
    </source>
</evidence>
<keyword evidence="7" id="KW-0469">Meiosis</keyword>
<evidence type="ECO:0000256" key="8">
    <source>
        <dbReference type="ARBA" id="ARBA00023306"/>
    </source>
</evidence>
<evidence type="ECO:0000256" key="1">
    <source>
        <dbReference type="ARBA" id="ARBA00004123"/>
    </source>
</evidence>
<dbReference type="GO" id="GO:0000730">
    <property type="term" value="P:DNA recombinase assembly"/>
    <property type="evidence" value="ECO:0007669"/>
    <property type="project" value="TreeGrafter"/>
</dbReference>
<dbReference type="NCBIfam" id="TIGR02238">
    <property type="entry name" value="recomb_DMC1"/>
    <property type="match status" value="1"/>
</dbReference>
<evidence type="ECO:0000256" key="6">
    <source>
        <dbReference type="ARBA" id="ARBA00023242"/>
    </source>
</evidence>
<dbReference type="EMBL" id="JAACJP010000004">
    <property type="protein sequence ID" value="KAF5385187.1"/>
    <property type="molecule type" value="Genomic_DNA"/>
</dbReference>
<keyword evidence="4 9" id="KW-0067">ATP-binding</keyword>
<dbReference type="OrthoDB" id="10251254at2759"/>
<feature type="domain" description="RecA family profile 2" evidence="12">
    <location>
        <begin position="306"/>
        <end position="368"/>
    </location>
</feature>
<proteinExistence type="inferred from homology"/>
<dbReference type="GO" id="GO:0000794">
    <property type="term" value="C:condensed nuclear chromosome"/>
    <property type="evidence" value="ECO:0007669"/>
    <property type="project" value="TreeGrafter"/>
</dbReference>
<sequence>MPPRRAPSQGSVAPSRAPSPDDEEVPFFDSVDELQQHGINVQDILKLKSAAINTVSGVNMTTRRQLLKIKGMSEAKVEKIKEAAHKILGSSFSTGVEVQDKRKRVMVISTGSKSVDGILGGGIMSQSISEVYGEFRTGKTQLAHTMSVVAQLPPDLGGASGKVAYIDTEGMYFFSLRPCTLKSIIGTFRPDRIRSIADRFGVDGNMALENILYARAFNSEHQMELINECSLRFAEDKDFRLLIIDSIMALFRVDFSGRGELSERQQKTSHESVKLAQMLSKLTKLSEEYNIAILLTNQVQSDPGATMTFVAGGALKPIGGHILSHASATRMFLRKGRAEERVAKLVDSPDRPESEASYKLDEGGWADV</sequence>
<dbReference type="PANTHER" id="PTHR22942">
    <property type="entry name" value="RECA/RAD51/RADA DNA STRAND-PAIRING FAMILY MEMBER"/>
    <property type="match status" value="1"/>
</dbReference>
<feature type="region of interest" description="Disordered" evidence="10">
    <location>
        <begin position="1"/>
        <end position="24"/>
    </location>
</feature>
<evidence type="ECO:0000313" key="14">
    <source>
        <dbReference type="Proteomes" id="UP000565441"/>
    </source>
</evidence>
<dbReference type="SUPFAM" id="SSF47794">
    <property type="entry name" value="Rad51 N-terminal domain-like"/>
    <property type="match status" value="1"/>
</dbReference>
<organism evidence="13 14">
    <name type="scientific">Tricholomella constricta</name>
    <dbReference type="NCBI Taxonomy" id="117010"/>
    <lineage>
        <taxon>Eukaryota</taxon>
        <taxon>Fungi</taxon>
        <taxon>Dikarya</taxon>
        <taxon>Basidiomycota</taxon>
        <taxon>Agaricomycotina</taxon>
        <taxon>Agaricomycetes</taxon>
        <taxon>Agaricomycetidae</taxon>
        <taxon>Agaricales</taxon>
        <taxon>Tricholomatineae</taxon>
        <taxon>Lyophyllaceae</taxon>
        <taxon>Tricholomella</taxon>
    </lineage>
</organism>
<dbReference type="GO" id="GO:0070192">
    <property type="term" value="P:chromosome organization involved in meiotic cell cycle"/>
    <property type="evidence" value="ECO:0007669"/>
    <property type="project" value="TreeGrafter"/>
</dbReference>
<dbReference type="InterPro" id="IPR027417">
    <property type="entry name" value="P-loop_NTPase"/>
</dbReference>
<dbReference type="SUPFAM" id="SSF52540">
    <property type="entry name" value="P-loop containing nucleoside triphosphate hydrolases"/>
    <property type="match status" value="1"/>
</dbReference>
<evidence type="ECO:0000256" key="9">
    <source>
        <dbReference type="RuleBase" id="RU003422"/>
    </source>
</evidence>
<dbReference type="AlphaFoldDB" id="A0A8H5HKZ6"/>
<dbReference type="Gene3D" id="1.10.150.20">
    <property type="entry name" value="5' to 3' exonuclease, C-terminal subdomain"/>
    <property type="match status" value="1"/>
</dbReference>
<gene>
    <name evidence="13" type="ORF">D9615_001323</name>
</gene>
<evidence type="ECO:0000256" key="3">
    <source>
        <dbReference type="ARBA" id="ARBA00022741"/>
    </source>
</evidence>
<dbReference type="InterPro" id="IPR016467">
    <property type="entry name" value="DNA_recomb/repair_RecA-like"/>
</dbReference>
<comment type="similarity">
    <text evidence="2">Belongs to the RecA family. DMC1 subfamily.</text>
</comment>
<dbReference type="GO" id="GO:0000709">
    <property type="term" value="P:meiotic joint molecule formation"/>
    <property type="evidence" value="ECO:0007669"/>
    <property type="project" value="UniProtKB-ARBA"/>
</dbReference>
<dbReference type="PROSITE" id="PS50162">
    <property type="entry name" value="RECA_2"/>
    <property type="match status" value="1"/>
</dbReference>
<dbReference type="GO" id="GO:0140664">
    <property type="term" value="F:ATP-dependent DNA damage sensor activity"/>
    <property type="evidence" value="ECO:0007669"/>
    <property type="project" value="InterPro"/>
</dbReference>
<dbReference type="NCBIfam" id="NF003301">
    <property type="entry name" value="PRK04301.1"/>
    <property type="match status" value="1"/>
</dbReference>
<dbReference type="CDD" id="cd19514">
    <property type="entry name" value="DMC1"/>
    <property type="match status" value="1"/>
</dbReference>
<evidence type="ECO:0000259" key="12">
    <source>
        <dbReference type="PROSITE" id="PS50163"/>
    </source>
</evidence>
<evidence type="ECO:0000256" key="10">
    <source>
        <dbReference type="SAM" id="MobiDB-lite"/>
    </source>
</evidence>
<keyword evidence="3 9" id="KW-0547">Nucleotide-binding</keyword>
<feature type="compositionally biased region" description="Basic and acidic residues" evidence="10">
    <location>
        <begin position="344"/>
        <end position="362"/>
    </location>
</feature>
<dbReference type="Pfam" id="PF08423">
    <property type="entry name" value="Rad51"/>
    <property type="match status" value="1"/>
</dbReference>
<protein>
    <submittedName>
        <fullName evidence="13">Uncharacterized protein</fullName>
    </submittedName>
</protein>
<dbReference type="PROSITE" id="PS50163">
    <property type="entry name" value="RECA_3"/>
    <property type="match status" value="1"/>
</dbReference>
<dbReference type="InterPro" id="IPR020588">
    <property type="entry name" value="RecA_ATP-bd"/>
</dbReference>
<keyword evidence="14" id="KW-1185">Reference proteome</keyword>
<dbReference type="InterPro" id="IPR010995">
    <property type="entry name" value="DNA_repair_Rad51/TF_NusA_a-hlx"/>
</dbReference>
<dbReference type="Proteomes" id="UP000565441">
    <property type="component" value="Unassembled WGS sequence"/>
</dbReference>
<dbReference type="PIRSF" id="PIRSF005856">
    <property type="entry name" value="Rad51"/>
    <property type="match status" value="1"/>
</dbReference>
<dbReference type="GO" id="GO:0005524">
    <property type="term" value="F:ATP binding"/>
    <property type="evidence" value="ECO:0007669"/>
    <property type="project" value="UniProtKB-KW"/>
</dbReference>
<dbReference type="FunFam" id="1.10.150.20:FF:000097">
    <property type="entry name" value="Meiotic recombinase Dmc1"/>
    <property type="match status" value="1"/>
</dbReference>